<name>A0A366IIT8_9MICO</name>
<dbReference type="RefSeq" id="WP_113904697.1">
    <property type="nucleotide sequence ID" value="NZ_QNSB01000008.1"/>
</dbReference>
<dbReference type="Proteomes" id="UP000253509">
    <property type="component" value="Unassembled WGS sequence"/>
</dbReference>
<evidence type="ECO:0000313" key="3">
    <source>
        <dbReference type="Proteomes" id="UP000253509"/>
    </source>
</evidence>
<dbReference type="SUPFAM" id="SSF109854">
    <property type="entry name" value="DinB/YfiT-like putative metalloenzymes"/>
    <property type="match status" value="1"/>
</dbReference>
<dbReference type="EMBL" id="QNSB01000008">
    <property type="protein sequence ID" value="RBP70571.1"/>
    <property type="molecule type" value="Genomic_DNA"/>
</dbReference>
<keyword evidence="3" id="KW-1185">Reference proteome</keyword>
<dbReference type="GO" id="GO:0046872">
    <property type="term" value="F:metal ion binding"/>
    <property type="evidence" value="ECO:0007669"/>
    <property type="project" value="InterPro"/>
</dbReference>
<proteinExistence type="predicted"/>
<dbReference type="InterPro" id="IPR024344">
    <property type="entry name" value="MDMPI_metal-binding"/>
</dbReference>
<dbReference type="AlphaFoldDB" id="A0A366IIT8"/>
<dbReference type="InterPro" id="IPR034660">
    <property type="entry name" value="DinB/YfiT-like"/>
</dbReference>
<evidence type="ECO:0000259" key="1">
    <source>
        <dbReference type="Pfam" id="PF11716"/>
    </source>
</evidence>
<reference evidence="2 3" key="1">
    <citation type="submission" date="2018-06" db="EMBL/GenBank/DDBJ databases">
        <title>Freshwater and sediment microbial communities from various areas in North America, analyzing microbe dynamics in response to fracking.</title>
        <authorList>
            <person name="Lamendella R."/>
        </authorList>
    </citation>
    <scope>NUCLEOTIDE SEQUENCE [LARGE SCALE GENOMIC DNA]</scope>
    <source>
        <strain evidence="2 3">3b_TX</strain>
    </source>
</reference>
<protein>
    <submittedName>
        <fullName evidence="2">Uncharacterized protein (TIGR03083 family)</fullName>
    </submittedName>
</protein>
<comment type="caution">
    <text evidence="2">The sequence shown here is derived from an EMBL/GenBank/DDBJ whole genome shotgun (WGS) entry which is preliminary data.</text>
</comment>
<dbReference type="Gene3D" id="1.20.120.450">
    <property type="entry name" value="dinb family like domain"/>
    <property type="match status" value="1"/>
</dbReference>
<accession>A0A366IIT8</accession>
<organism evidence="2 3">
    <name type="scientific">Brevibacterium celere</name>
    <dbReference type="NCBI Taxonomy" id="225845"/>
    <lineage>
        <taxon>Bacteria</taxon>
        <taxon>Bacillati</taxon>
        <taxon>Actinomycetota</taxon>
        <taxon>Actinomycetes</taxon>
        <taxon>Micrococcales</taxon>
        <taxon>Brevibacteriaceae</taxon>
        <taxon>Brevibacterium</taxon>
    </lineage>
</organism>
<dbReference type="NCBIfam" id="TIGR03083">
    <property type="entry name" value="maleylpyruvate isomerase family mycothiol-dependent enzyme"/>
    <property type="match status" value="1"/>
</dbReference>
<evidence type="ECO:0000313" key="2">
    <source>
        <dbReference type="EMBL" id="RBP70571.1"/>
    </source>
</evidence>
<dbReference type="Pfam" id="PF11716">
    <property type="entry name" value="MDMPI_N"/>
    <property type="match status" value="1"/>
</dbReference>
<gene>
    <name evidence="2" type="ORF">DFO65_10823</name>
</gene>
<sequence length="220" mass="23999">MDSTLWSEVEAERLSLADLLSTLSPDQWETQSLCAQWRVRDVAAHLSMTPTEPSLGAIARGLVKARGRIWDFGRDVAREHAKRPVEVIVAELRRDAASRHLPALTNGDNCLLDVLVHAQDITRPLGIDHPLRPLGGASAFRHAWSMGWPFFARRRLRGLRLIADDADIDVGGGEVVEGHLVDLLLLTTGRTSSAVPRLTGPGVRVLAHLLPPGSTAQPMS</sequence>
<dbReference type="InterPro" id="IPR017517">
    <property type="entry name" value="Maleyloyr_isom"/>
</dbReference>
<feature type="domain" description="Mycothiol-dependent maleylpyruvate isomerase metal-binding" evidence="1">
    <location>
        <begin position="10"/>
        <end position="99"/>
    </location>
</feature>